<evidence type="ECO:0000256" key="3">
    <source>
        <dbReference type="PIRSR" id="PIRSR607837-1"/>
    </source>
</evidence>
<evidence type="ECO:0000313" key="4">
    <source>
        <dbReference type="EMBL" id="MBM1712491.1"/>
    </source>
</evidence>
<feature type="binding site" evidence="3">
    <location>
        <position position="50"/>
    </location>
    <ligand>
        <name>a divalent metal cation</name>
        <dbReference type="ChEBI" id="CHEBI:60240"/>
    </ligand>
</feature>
<dbReference type="RefSeq" id="WP_203241176.1">
    <property type="nucleotide sequence ID" value="NZ_JAFBRH010000001.1"/>
</dbReference>
<dbReference type="PANTHER" id="PTHR37302">
    <property type="entry name" value="SLR1116 PROTEIN"/>
    <property type="match status" value="1"/>
</dbReference>
<keyword evidence="5" id="KW-1185">Reference proteome</keyword>
<evidence type="ECO:0000256" key="2">
    <source>
        <dbReference type="ARBA" id="ARBA00022723"/>
    </source>
</evidence>
<comment type="caution">
    <text evidence="4">The sequence shown here is derived from an EMBL/GenBank/DDBJ whole genome shotgun (WGS) entry which is preliminary data.</text>
</comment>
<sequence length="169" mass="19233">MIDKSYVLMMARYNAWQNNQIMDLVNVMDEEELLHDHKAFFGSIMGTLNHLLWGDTLWMSRFCSDVDAPDVPGSQSTTCTESLGEWQAERFRMDGRMRIWAQTLSNIDLAGDLVWTYTATGQDIRQAKALCVTHMFNHQTHHRGQVHAMLTASGCKAPTSDLCFMPEDA</sequence>
<accession>A0AAE2VVG2</accession>
<reference evidence="4 5" key="1">
    <citation type="submission" date="2021-01" db="EMBL/GenBank/DDBJ databases">
        <title>Diatom-associated Roseobacters Show Island Model of Population Structure.</title>
        <authorList>
            <person name="Qu L."/>
            <person name="Feng X."/>
            <person name="Chen Y."/>
            <person name="Li L."/>
            <person name="Wang X."/>
            <person name="Hu Z."/>
            <person name="Wang H."/>
            <person name="Luo H."/>
        </authorList>
    </citation>
    <scope>NUCLEOTIDE SEQUENCE [LARGE SCALE GENOMIC DNA]</scope>
    <source>
        <strain evidence="4 5">TR60-84</strain>
    </source>
</reference>
<dbReference type="InterPro" id="IPR007837">
    <property type="entry name" value="DinB"/>
</dbReference>
<evidence type="ECO:0000256" key="1">
    <source>
        <dbReference type="ARBA" id="ARBA00008635"/>
    </source>
</evidence>
<dbReference type="Pfam" id="PF05163">
    <property type="entry name" value="DinB"/>
    <property type="match status" value="1"/>
</dbReference>
<evidence type="ECO:0000313" key="5">
    <source>
        <dbReference type="Proteomes" id="UP000732193"/>
    </source>
</evidence>
<feature type="binding site" evidence="3">
    <location>
        <position position="142"/>
    </location>
    <ligand>
        <name>a divalent metal cation</name>
        <dbReference type="ChEBI" id="CHEBI:60240"/>
    </ligand>
</feature>
<keyword evidence="2 3" id="KW-0479">Metal-binding</keyword>
<gene>
    <name evidence="4" type="ORF">JQV55_02830</name>
</gene>
<proteinExistence type="inferred from homology"/>
<dbReference type="GO" id="GO:0046872">
    <property type="term" value="F:metal ion binding"/>
    <property type="evidence" value="ECO:0007669"/>
    <property type="project" value="UniProtKB-KW"/>
</dbReference>
<dbReference type="EMBL" id="JAFBRM010000001">
    <property type="protein sequence ID" value="MBM1712491.1"/>
    <property type="molecule type" value="Genomic_DNA"/>
</dbReference>
<dbReference type="Proteomes" id="UP000732193">
    <property type="component" value="Unassembled WGS sequence"/>
</dbReference>
<comment type="similarity">
    <text evidence="1">Belongs to the DinB family.</text>
</comment>
<dbReference type="SUPFAM" id="SSF109854">
    <property type="entry name" value="DinB/YfiT-like putative metalloenzymes"/>
    <property type="match status" value="1"/>
</dbReference>
<feature type="binding site" evidence="3">
    <location>
        <position position="138"/>
    </location>
    <ligand>
        <name>a divalent metal cation</name>
        <dbReference type="ChEBI" id="CHEBI:60240"/>
    </ligand>
</feature>
<name>A0AAE2VVG2_9RHOB</name>
<dbReference type="InterPro" id="IPR034660">
    <property type="entry name" value="DinB/YfiT-like"/>
</dbReference>
<dbReference type="PANTHER" id="PTHR37302:SF1">
    <property type="entry name" value="PROTEIN DINB"/>
    <property type="match status" value="1"/>
</dbReference>
<protein>
    <submittedName>
        <fullName evidence="4">Damage-inducible protein DinB</fullName>
    </submittedName>
</protein>
<organism evidence="4 5">
    <name type="scientific">Sulfitobacter geojensis</name>
    <dbReference type="NCBI Taxonomy" id="1342299"/>
    <lineage>
        <taxon>Bacteria</taxon>
        <taxon>Pseudomonadati</taxon>
        <taxon>Pseudomonadota</taxon>
        <taxon>Alphaproteobacteria</taxon>
        <taxon>Rhodobacterales</taxon>
        <taxon>Roseobacteraceae</taxon>
        <taxon>Sulfitobacter</taxon>
    </lineage>
</organism>
<dbReference type="AlphaFoldDB" id="A0AAE2VVG2"/>
<dbReference type="Gene3D" id="1.20.120.450">
    <property type="entry name" value="dinb family like domain"/>
    <property type="match status" value="1"/>
</dbReference>